<evidence type="ECO:0000313" key="2">
    <source>
        <dbReference type="EMBL" id="KRZ07973.1"/>
    </source>
</evidence>
<accession>A0A0V1HD63</accession>
<dbReference type="EMBL" id="JYDS01000406">
    <property type="protein sequence ID" value="KRZ07973.1"/>
    <property type="molecule type" value="Genomic_DNA"/>
</dbReference>
<evidence type="ECO:0000313" key="4">
    <source>
        <dbReference type="Proteomes" id="UP000054805"/>
    </source>
</evidence>
<keyword evidence="4" id="KW-1185">Reference proteome</keyword>
<feature type="region of interest" description="Disordered" evidence="1">
    <location>
        <begin position="1"/>
        <end position="28"/>
    </location>
</feature>
<evidence type="ECO:0000313" key="5">
    <source>
        <dbReference type="Proteomes" id="UP000054826"/>
    </source>
</evidence>
<evidence type="ECO:0000256" key="1">
    <source>
        <dbReference type="SAM" id="MobiDB-lite"/>
    </source>
</evidence>
<name>A0A0V1HD63_TRIPS</name>
<protein>
    <submittedName>
        <fullName evidence="2">Uncharacterized protein</fullName>
    </submittedName>
</protein>
<dbReference type="Proteomes" id="UP000054805">
    <property type="component" value="Unassembled WGS sequence"/>
</dbReference>
<reference evidence="4 5" key="1">
    <citation type="submission" date="2015-01" db="EMBL/GenBank/DDBJ databases">
        <title>Evolution of Trichinella species and genotypes.</title>
        <authorList>
            <person name="Korhonen P.K."/>
            <person name="Edoardo P."/>
            <person name="Giuseppe L.R."/>
            <person name="Gasser R.B."/>
        </authorList>
    </citation>
    <scope>NUCLEOTIDE SEQUENCE [LARGE SCALE GENOMIC DNA]</scope>
    <source>
        <strain evidence="3">ISS176</strain>
        <strain evidence="2">ISS588</strain>
    </source>
</reference>
<comment type="caution">
    <text evidence="2">The sequence shown here is derived from an EMBL/GenBank/DDBJ whole genome shotgun (WGS) entry which is preliminary data.</text>
</comment>
<gene>
    <name evidence="2" type="ORF">T4B_9204</name>
    <name evidence="3" type="ORF">T4C_4880</name>
</gene>
<sequence length="172" mass="18893">MDRAGCNAGQANNSSSSNNNNNNNNNNNQEAKRNVIRRAFAHRGHWRRFITGSLYCATLPATMTGTCTVDMVLIKQPAVESWNQMPQWDEKALTGRNVDDLVLSYLVWSHLALPYAHGMKNKQERRENSQKPGTVSAAAAGADAVCSALLCSVATCLRIFIRAIIIVAIFVT</sequence>
<evidence type="ECO:0000313" key="3">
    <source>
        <dbReference type="EMBL" id="KRZ35231.1"/>
    </source>
</evidence>
<dbReference type="AlphaFoldDB" id="A0A0V1HD63"/>
<organism evidence="2 4">
    <name type="scientific">Trichinella pseudospiralis</name>
    <name type="common">Parasitic roundworm</name>
    <dbReference type="NCBI Taxonomy" id="6337"/>
    <lineage>
        <taxon>Eukaryota</taxon>
        <taxon>Metazoa</taxon>
        <taxon>Ecdysozoa</taxon>
        <taxon>Nematoda</taxon>
        <taxon>Enoplea</taxon>
        <taxon>Dorylaimia</taxon>
        <taxon>Trichinellida</taxon>
        <taxon>Trichinellidae</taxon>
        <taxon>Trichinella</taxon>
    </lineage>
</organism>
<feature type="compositionally biased region" description="Low complexity" evidence="1">
    <location>
        <begin position="12"/>
        <end position="28"/>
    </location>
</feature>
<dbReference type="Proteomes" id="UP000054826">
    <property type="component" value="Unassembled WGS sequence"/>
</dbReference>
<proteinExistence type="predicted"/>
<dbReference type="EMBL" id="JYDV01000094">
    <property type="protein sequence ID" value="KRZ35231.1"/>
    <property type="molecule type" value="Genomic_DNA"/>
</dbReference>